<evidence type="ECO:0000313" key="5">
    <source>
        <dbReference type="RefSeq" id="XP_018821868.1"/>
    </source>
</evidence>
<dbReference type="AlphaFoldDB" id="A0A2I4ER38"/>
<dbReference type="InterPro" id="IPR043519">
    <property type="entry name" value="NT_sf"/>
</dbReference>
<dbReference type="PANTHER" id="PTHR12271">
    <property type="entry name" value="POLY A POLYMERASE CID PAP -RELATED"/>
    <property type="match status" value="1"/>
</dbReference>
<evidence type="ECO:0000313" key="3">
    <source>
        <dbReference type="Proteomes" id="UP000235220"/>
    </source>
</evidence>
<dbReference type="CDD" id="cd05402">
    <property type="entry name" value="NT_PAP_TUTase"/>
    <property type="match status" value="1"/>
</dbReference>
<dbReference type="Gene3D" id="3.30.460.10">
    <property type="entry name" value="Beta Polymerase, domain 2"/>
    <property type="match status" value="1"/>
</dbReference>
<dbReference type="PANTHER" id="PTHR12271:SF123">
    <property type="entry name" value="PROTEIN HESO1"/>
    <property type="match status" value="1"/>
</dbReference>
<dbReference type="InterPro" id="IPR054708">
    <property type="entry name" value="MTPAP-like_central"/>
</dbReference>
<dbReference type="Proteomes" id="UP000235220">
    <property type="component" value="Chromosome 7"/>
</dbReference>
<sequence>MGANSALEHVLKEILQVVQPLHEDQEKRYQVIDELRRVIESMESLRGATVEPFGSFVSSLFTRWGDLDISIDLPNGSCISSAGKKRRKKLLGDVQIALRQRGGWQKLQLIPNARVPILKFESSRQSISCDMSIDNIQGQMKSKSLFWVSAIDGRFHDMVLLVKEWAKAHGINNPKAGTFNSYSLCLLVIFHFQTCVPAILPPLKDIYPGNLVNDLRGVRTNAEIRIKEICDANIRRFRQDRFRRVNRSSLSELFTSFLEKFFDIGLKASELGICPYTGQWERIDRNMRWYPKTYTILIEDPFEQPENSARAVNMSKLTLISEAFQTTYRRLISANQNKGSLVAALVRPEVSQSIIPRPLVWNPTPNGGHHQNHPTRPQVHRSLHSISQAQHQFQNLRLGSRSNIITVQNHNQGQQMRRPRFDGYIG</sequence>
<dbReference type="RefSeq" id="XP_018821872.1">
    <property type="nucleotide sequence ID" value="XM_018966327.2"/>
</dbReference>
<feature type="region of interest" description="Disordered" evidence="1">
    <location>
        <begin position="363"/>
        <end position="384"/>
    </location>
</feature>
<dbReference type="Gramene" id="Jr07_37060_p1">
    <property type="protein sequence ID" value="cds.Jr07_37060_p1"/>
    <property type="gene ID" value="Jr07_37060"/>
</dbReference>
<dbReference type="RefSeq" id="XP_018821868.1">
    <property type="nucleotide sequence ID" value="XM_018966323.2"/>
</dbReference>
<dbReference type="GeneID" id="108991909"/>
<dbReference type="OrthoDB" id="2274644at2759"/>
<proteinExistence type="predicted"/>
<dbReference type="KEGG" id="jre:108991909"/>
<evidence type="ECO:0000313" key="4">
    <source>
        <dbReference type="RefSeq" id="XP_018821867.1"/>
    </source>
</evidence>
<dbReference type="GO" id="GO:0031123">
    <property type="term" value="P:RNA 3'-end processing"/>
    <property type="evidence" value="ECO:0000318"/>
    <property type="project" value="GO_Central"/>
</dbReference>
<gene>
    <name evidence="4 5 6" type="primary">LOC108991909</name>
</gene>
<protein>
    <submittedName>
        <fullName evidence="4 5">Protein HESO1-like</fullName>
    </submittedName>
</protein>
<name>A0A2I4ER38_JUGRE</name>
<evidence type="ECO:0000313" key="6">
    <source>
        <dbReference type="RefSeq" id="XP_018821872.1"/>
    </source>
</evidence>
<dbReference type="STRING" id="51240.A0A2I4ER38"/>
<dbReference type="SUPFAM" id="SSF81301">
    <property type="entry name" value="Nucleotidyltransferase"/>
    <property type="match status" value="1"/>
</dbReference>
<evidence type="ECO:0000256" key="1">
    <source>
        <dbReference type="SAM" id="MobiDB-lite"/>
    </source>
</evidence>
<feature type="compositionally biased region" description="Basic residues" evidence="1">
    <location>
        <begin position="370"/>
        <end position="383"/>
    </location>
</feature>
<keyword evidence="3" id="KW-1185">Reference proteome</keyword>
<evidence type="ECO:0000259" key="2">
    <source>
        <dbReference type="Pfam" id="PF22600"/>
    </source>
</evidence>
<organism evidence="3 6">
    <name type="scientific">Juglans regia</name>
    <name type="common">English walnut</name>
    <dbReference type="NCBI Taxonomy" id="51240"/>
    <lineage>
        <taxon>Eukaryota</taxon>
        <taxon>Viridiplantae</taxon>
        <taxon>Streptophyta</taxon>
        <taxon>Embryophyta</taxon>
        <taxon>Tracheophyta</taxon>
        <taxon>Spermatophyta</taxon>
        <taxon>Magnoliopsida</taxon>
        <taxon>eudicotyledons</taxon>
        <taxon>Gunneridae</taxon>
        <taxon>Pentapetalae</taxon>
        <taxon>rosids</taxon>
        <taxon>fabids</taxon>
        <taxon>Fagales</taxon>
        <taxon>Juglandaceae</taxon>
        <taxon>Juglans</taxon>
    </lineage>
</organism>
<reference evidence="4 5" key="1">
    <citation type="submission" date="2025-04" db="UniProtKB">
        <authorList>
            <consortium name="RefSeq"/>
        </authorList>
    </citation>
    <scope>IDENTIFICATION</scope>
    <source>
        <tissue evidence="4 5">Leaves</tissue>
    </source>
</reference>
<dbReference type="SUPFAM" id="SSF81631">
    <property type="entry name" value="PAP/OAS1 substrate-binding domain"/>
    <property type="match status" value="1"/>
</dbReference>
<feature type="domain" description="Poly(A) RNA polymerase mitochondrial-like central palm" evidence="2">
    <location>
        <begin position="8"/>
        <end position="142"/>
    </location>
</feature>
<dbReference type="GO" id="GO:0050265">
    <property type="term" value="F:RNA uridylyltransferase activity"/>
    <property type="evidence" value="ECO:0000318"/>
    <property type="project" value="GO_Central"/>
</dbReference>
<dbReference type="Pfam" id="PF22600">
    <property type="entry name" value="MTPAP-like_central"/>
    <property type="match status" value="1"/>
</dbReference>
<dbReference type="Gene3D" id="1.10.1410.10">
    <property type="match status" value="1"/>
</dbReference>
<accession>A0A2I4ER38</accession>
<dbReference type="RefSeq" id="XP_018821867.1">
    <property type="nucleotide sequence ID" value="XM_018966322.2"/>
</dbReference>